<dbReference type="EMBL" id="ANQC01000069">
    <property type="protein sequence ID" value="ESV54507.1"/>
    <property type="molecule type" value="Genomic_DNA"/>
</dbReference>
<gene>
    <name evidence="1" type="ORF">SAG0136_04425</name>
</gene>
<sequence length="41" mass="4812">MEKRQPVKEAISKFSFVLVAENVSKGIFELKWRKQSSIKMI</sequence>
<accession>V6Z0V7</accession>
<name>V6Z0V7_STRAG</name>
<organism evidence="1 2">
    <name type="scientific">Streptococcus agalactiae LMG 14747</name>
    <dbReference type="NCBI Taxonomy" id="1154860"/>
    <lineage>
        <taxon>Bacteria</taxon>
        <taxon>Bacillati</taxon>
        <taxon>Bacillota</taxon>
        <taxon>Bacilli</taxon>
        <taxon>Lactobacillales</taxon>
        <taxon>Streptococcaceae</taxon>
        <taxon>Streptococcus</taxon>
    </lineage>
</organism>
<dbReference type="Proteomes" id="UP000018482">
    <property type="component" value="Unassembled WGS sequence"/>
</dbReference>
<dbReference type="AlphaFoldDB" id="V6Z0V7"/>
<evidence type="ECO:0000313" key="1">
    <source>
        <dbReference type="EMBL" id="ESV54507.1"/>
    </source>
</evidence>
<protein>
    <submittedName>
        <fullName evidence="1">Uncharacterized protein</fullName>
    </submittedName>
</protein>
<proteinExistence type="predicted"/>
<reference evidence="1 2" key="1">
    <citation type="submission" date="2013-05" db="EMBL/GenBank/DDBJ databases">
        <authorList>
            <person name="Richards V.P."/>
            <person name="Durkin S.A.S."/>
            <person name="Kim M."/>
            <person name="Pavinski Bitar P.D."/>
            <person name="Stanhope M.J."/>
            <person name="Town C.D."/>
            <person name="Venter J.C."/>
        </authorList>
    </citation>
    <scope>NUCLEOTIDE SEQUENCE [LARGE SCALE GENOMIC DNA]</scope>
    <source>
        <strain evidence="1 2">LMG 14747</strain>
    </source>
</reference>
<comment type="caution">
    <text evidence="1">The sequence shown here is derived from an EMBL/GenBank/DDBJ whole genome shotgun (WGS) entry which is preliminary data.</text>
</comment>
<evidence type="ECO:0000313" key="2">
    <source>
        <dbReference type="Proteomes" id="UP000018482"/>
    </source>
</evidence>